<protein>
    <submittedName>
        <fullName evidence="2">Uncharacterized protein</fullName>
    </submittedName>
</protein>
<dbReference type="Proteomes" id="UP001141806">
    <property type="component" value="Unassembled WGS sequence"/>
</dbReference>
<keyword evidence="3" id="KW-1185">Reference proteome</keyword>
<evidence type="ECO:0000256" key="1">
    <source>
        <dbReference type="SAM" id="MobiDB-lite"/>
    </source>
</evidence>
<feature type="compositionally biased region" description="Basic residues" evidence="1">
    <location>
        <begin position="103"/>
        <end position="113"/>
    </location>
</feature>
<dbReference type="OrthoDB" id="1938010at2759"/>
<name>A0A9Q0K2A3_9MAGN</name>
<reference evidence="2" key="1">
    <citation type="journal article" date="2023" name="Plant J.">
        <title>The genome of the king protea, Protea cynaroides.</title>
        <authorList>
            <person name="Chang J."/>
            <person name="Duong T.A."/>
            <person name="Schoeman C."/>
            <person name="Ma X."/>
            <person name="Roodt D."/>
            <person name="Barker N."/>
            <person name="Li Z."/>
            <person name="Van de Peer Y."/>
            <person name="Mizrachi E."/>
        </authorList>
    </citation>
    <scope>NUCLEOTIDE SEQUENCE</scope>
    <source>
        <tissue evidence="2">Young leaves</tissue>
    </source>
</reference>
<feature type="region of interest" description="Disordered" evidence="1">
    <location>
        <begin position="249"/>
        <end position="308"/>
    </location>
</feature>
<dbReference type="PANTHER" id="PTHR36756">
    <property type="entry name" value="EXPRESSED PROTEIN"/>
    <property type="match status" value="1"/>
</dbReference>
<feature type="compositionally biased region" description="Polar residues" evidence="1">
    <location>
        <begin position="91"/>
        <end position="100"/>
    </location>
</feature>
<comment type="caution">
    <text evidence="2">The sequence shown here is derived from an EMBL/GenBank/DDBJ whole genome shotgun (WGS) entry which is preliminary data.</text>
</comment>
<feature type="region of interest" description="Disordered" evidence="1">
    <location>
        <begin position="76"/>
        <end position="120"/>
    </location>
</feature>
<feature type="compositionally biased region" description="Polar residues" evidence="1">
    <location>
        <begin position="260"/>
        <end position="283"/>
    </location>
</feature>
<dbReference type="PANTHER" id="PTHR36756:SF1">
    <property type="entry name" value="EXPRESSED PROTEIN"/>
    <property type="match status" value="1"/>
</dbReference>
<gene>
    <name evidence="2" type="ORF">NE237_020092</name>
</gene>
<accession>A0A9Q0K2A3</accession>
<dbReference type="AlphaFoldDB" id="A0A9Q0K2A3"/>
<evidence type="ECO:0000313" key="3">
    <source>
        <dbReference type="Proteomes" id="UP001141806"/>
    </source>
</evidence>
<sequence>MRPCPHRIAPAFHHQIFSFYGVLLFNWNTSVSEGIAGLALDCHQQRYLKKSMDPEVGNDVRRRRRLPPWMLGVAAVDQGSKSGNEDEKTASSELANSSFAPQPKRKSIAKRPKKETQLRDKELAEVDLSLPIKCAKNTGKTNLFQRDVDVDSLTHCEGEVLKERTKSTCNTQRAVRETAPQKKRRGKNYEVESSEAIVAPSSIEEDGELTMEDLISIAEEYVKADNEINHQPSDREEATSVTQPLSANFSGVEAGGFSLKDTQSSRGSSTRLTDSSTSNLSKTSFKDQEDSMSKNIITNPSKTEDPTRDMLDLFLGPLLKKSQKEERKMEITTEEILAYEFRKPSQSQSVDKEIVPLLKKKSSLKDKISMFLD</sequence>
<organism evidence="2 3">
    <name type="scientific">Protea cynaroides</name>
    <dbReference type="NCBI Taxonomy" id="273540"/>
    <lineage>
        <taxon>Eukaryota</taxon>
        <taxon>Viridiplantae</taxon>
        <taxon>Streptophyta</taxon>
        <taxon>Embryophyta</taxon>
        <taxon>Tracheophyta</taxon>
        <taxon>Spermatophyta</taxon>
        <taxon>Magnoliopsida</taxon>
        <taxon>Proteales</taxon>
        <taxon>Proteaceae</taxon>
        <taxon>Protea</taxon>
    </lineage>
</organism>
<dbReference type="EMBL" id="JAMYWD010000009">
    <property type="protein sequence ID" value="KAJ4960182.1"/>
    <property type="molecule type" value="Genomic_DNA"/>
</dbReference>
<proteinExistence type="predicted"/>
<evidence type="ECO:0000313" key="2">
    <source>
        <dbReference type="EMBL" id="KAJ4960182.1"/>
    </source>
</evidence>